<evidence type="ECO:0000313" key="1">
    <source>
        <dbReference type="EMBL" id="RLC36874.1"/>
    </source>
</evidence>
<evidence type="ECO:0000313" key="2">
    <source>
        <dbReference type="Proteomes" id="UP000281261"/>
    </source>
</evidence>
<accession>A0A420ZC55</accession>
<reference evidence="1 2" key="1">
    <citation type="submission" date="2018-06" db="EMBL/GenBank/DDBJ databases">
        <title>Extensive metabolic versatility and redundancy in microbially diverse, dynamic hydrothermal sediments.</title>
        <authorList>
            <person name="Dombrowski N."/>
            <person name="Teske A."/>
            <person name="Baker B.J."/>
        </authorList>
    </citation>
    <scope>NUCLEOTIDE SEQUENCE [LARGE SCALE GENOMIC DNA]</scope>
    <source>
        <strain evidence="1">B79_G16</strain>
    </source>
</reference>
<gene>
    <name evidence="1" type="ORF">DRH29_03575</name>
</gene>
<name>A0A420ZC55_UNCK3</name>
<organism evidence="1 2">
    <name type="scientific">candidate division Kazan bacterium</name>
    <dbReference type="NCBI Taxonomy" id="2202143"/>
    <lineage>
        <taxon>Bacteria</taxon>
        <taxon>Bacteria division Kazan-3B-28</taxon>
    </lineage>
</organism>
<comment type="caution">
    <text evidence="1">The sequence shown here is derived from an EMBL/GenBank/DDBJ whole genome shotgun (WGS) entry which is preliminary data.</text>
</comment>
<protein>
    <submittedName>
        <fullName evidence="1">Uncharacterized protein</fullName>
    </submittedName>
</protein>
<proteinExistence type="predicted"/>
<dbReference type="AlphaFoldDB" id="A0A420ZC55"/>
<sequence length="162" mass="18979">MKIFLRFTSSEPPKPVETIFIENSIPRRIETLSIFSTPEWISATCACGNPATVMVKINDDIPIPKCQKCAEKLWEEAVKQTRLKRETRLVHSRRGKFEWSPDGERWYSVRKDKIKLTKSIGQVTEKEYEQLFERLYNGETISCMAEYNKDEKILIISWESTL</sequence>
<dbReference type="Proteomes" id="UP000281261">
    <property type="component" value="Unassembled WGS sequence"/>
</dbReference>
<dbReference type="EMBL" id="QMNG01000023">
    <property type="protein sequence ID" value="RLC36874.1"/>
    <property type="molecule type" value="Genomic_DNA"/>
</dbReference>